<evidence type="ECO:0000313" key="1">
    <source>
        <dbReference type="EMBL" id="KAK4275897.1"/>
    </source>
</evidence>
<proteinExistence type="predicted"/>
<comment type="caution">
    <text evidence="1">The sequence shown here is derived from an EMBL/GenBank/DDBJ whole genome shotgun (WGS) entry which is preliminary data.</text>
</comment>
<gene>
    <name evidence="1" type="ORF">QN277_018907</name>
</gene>
<evidence type="ECO:0000313" key="2">
    <source>
        <dbReference type="Proteomes" id="UP001293593"/>
    </source>
</evidence>
<reference evidence="1" key="1">
    <citation type="submission" date="2023-10" db="EMBL/GenBank/DDBJ databases">
        <title>Chromosome-level genome of the transformable northern wattle, Acacia crassicarpa.</title>
        <authorList>
            <person name="Massaro I."/>
            <person name="Sinha N.R."/>
            <person name="Poethig S."/>
            <person name="Leichty A.R."/>
        </authorList>
    </citation>
    <scope>NUCLEOTIDE SEQUENCE</scope>
    <source>
        <strain evidence="1">Acra3RX</strain>
        <tissue evidence="1">Leaf</tissue>
    </source>
</reference>
<sequence length="110" mass="11877">MAEPVTPLTRDSSSVPHPETRFAALSFLSAASLSKPSQNSGISQNCSVKLDGTNFLIWQTYVLPIIKGHKLEGFLNGSTPCPPQFIVVDGNTTLNPNFEDWVAADQLVFG</sequence>
<dbReference type="AlphaFoldDB" id="A0AAE1JWX2"/>
<keyword evidence="2" id="KW-1185">Reference proteome</keyword>
<protein>
    <recommendedName>
        <fullName evidence="3">Retrotransposon Copia-like N-terminal domain-containing protein</fullName>
    </recommendedName>
</protein>
<evidence type="ECO:0008006" key="3">
    <source>
        <dbReference type="Google" id="ProtNLM"/>
    </source>
</evidence>
<name>A0AAE1JWX2_9FABA</name>
<organism evidence="1 2">
    <name type="scientific">Acacia crassicarpa</name>
    <name type="common">northern wattle</name>
    <dbReference type="NCBI Taxonomy" id="499986"/>
    <lineage>
        <taxon>Eukaryota</taxon>
        <taxon>Viridiplantae</taxon>
        <taxon>Streptophyta</taxon>
        <taxon>Embryophyta</taxon>
        <taxon>Tracheophyta</taxon>
        <taxon>Spermatophyta</taxon>
        <taxon>Magnoliopsida</taxon>
        <taxon>eudicotyledons</taxon>
        <taxon>Gunneridae</taxon>
        <taxon>Pentapetalae</taxon>
        <taxon>rosids</taxon>
        <taxon>fabids</taxon>
        <taxon>Fabales</taxon>
        <taxon>Fabaceae</taxon>
        <taxon>Caesalpinioideae</taxon>
        <taxon>mimosoid clade</taxon>
        <taxon>Acacieae</taxon>
        <taxon>Acacia</taxon>
    </lineage>
</organism>
<dbReference type="EMBL" id="JAWXYG010000004">
    <property type="protein sequence ID" value="KAK4275897.1"/>
    <property type="molecule type" value="Genomic_DNA"/>
</dbReference>
<dbReference type="Proteomes" id="UP001293593">
    <property type="component" value="Unassembled WGS sequence"/>
</dbReference>
<accession>A0AAE1JWX2</accession>